<dbReference type="GO" id="GO:0006396">
    <property type="term" value="P:RNA processing"/>
    <property type="evidence" value="ECO:0007669"/>
    <property type="project" value="InterPro"/>
</dbReference>
<name>A0AAD7LCB2_QUISA</name>
<evidence type="ECO:0000313" key="2">
    <source>
        <dbReference type="Proteomes" id="UP001163823"/>
    </source>
</evidence>
<dbReference type="InterPro" id="IPR011990">
    <property type="entry name" value="TPR-like_helical_dom_sf"/>
</dbReference>
<dbReference type="SMART" id="SM00386">
    <property type="entry name" value="HAT"/>
    <property type="match status" value="6"/>
</dbReference>
<dbReference type="PANTHER" id="PTHR26312">
    <property type="entry name" value="TETRATRICOPEPTIDE REPEAT PROTEIN 5"/>
    <property type="match status" value="1"/>
</dbReference>
<keyword evidence="2" id="KW-1185">Reference proteome</keyword>
<dbReference type="AlphaFoldDB" id="A0AAD7LCB2"/>
<dbReference type="KEGG" id="qsa:O6P43_022072"/>
<comment type="caution">
    <text evidence="1">The sequence shown here is derived from an EMBL/GenBank/DDBJ whole genome shotgun (WGS) entry which is preliminary data.</text>
</comment>
<dbReference type="EMBL" id="JARAOO010000009">
    <property type="protein sequence ID" value="KAJ7955489.1"/>
    <property type="molecule type" value="Genomic_DNA"/>
</dbReference>
<evidence type="ECO:0000313" key="1">
    <source>
        <dbReference type="EMBL" id="KAJ7955489.1"/>
    </source>
</evidence>
<sequence length="581" mass="65383">MLLRSSSTPVIGTLLPSFSDSPKRDLDTFHNYSSHIQNPTLFDDHSVGKLPFPHGGYHRNLTSNSRNSSLVSHPASRISVFNQESRGLGFESFRRAQSVDNLESLTYHSRYMEESDDLSTPKMISSSEHCEQMLHTEPSFSIYNSDEEYKNDDNDPQEVFKRTITIGESIEALGSDEFSFGKKRMCLVEEEGENGEEDHIGIQNDPQEVLKRTITIGDSIEALGNSELSFEKNSMSLIEEEGDDEEGGLTGIQNLSFEEPASPPMYLAAGLGIDAAGSGGAPGFNNGNHIDLSRENFDGKGDAEEYYERMLDEYPCHPLLLRNYAQLLQSKGELHRAEEYYFRATLADPDDGEIMSRYAKLVWELHHDKDRALSYFEQASQAAPKDSHVLAAYASFLWEIEDDEEDETQRTNNKNVEEYHKSKPIIVSEDDIKVVSPLDFAVGNGTDGNLPVAYSGSGNIEDYYKKLIGEHPTHALFLRNYARFLIQSRGDLQKAEEYYSRAILTDPRDGKIMSEYAKLMWELYHDKEKALVYFEQAVQATPGDSHVLAAYASFLWETEDGDAEILSQSNVREPLLTTANA</sequence>
<dbReference type="Proteomes" id="UP001163823">
    <property type="component" value="Chromosome 9"/>
</dbReference>
<dbReference type="Gene3D" id="1.25.40.10">
    <property type="entry name" value="Tetratricopeptide repeat domain"/>
    <property type="match status" value="2"/>
</dbReference>
<dbReference type="SUPFAM" id="SSF48452">
    <property type="entry name" value="TPR-like"/>
    <property type="match status" value="1"/>
</dbReference>
<accession>A0AAD7LCB2</accession>
<reference evidence="1" key="1">
    <citation type="journal article" date="2023" name="Science">
        <title>Elucidation of the pathway for biosynthesis of saponin adjuvants from the soapbark tree.</title>
        <authorList>
            <person name="Reed J."/>
            <person name="Orme A."/>
            <person name="El-Demerdash A."/>
            <person name="Owen C."/>
            <person name="Martin L.B.B."/>
            <person name="Misra R.C."/>
            <person name="Kikuchi S."/>
            <person name="Rejzek M."/>
            <person name="Martin A.C."/>
            <person name="Harkess A."/>
            <person name="Leebens-Mack J."/>
            <person name="Louveau T."/>
            <person name="Stephenson M.J."/>
            <person name="Osbourn A."/>
        </authorList>
    </citation>
    <scope>NUCLEOTIDE SEQUENCE</scope>
    <source>
        <strain evidence="1">S10</strain>
    </source>
</reference>
<protein>
    <submittedName>
        <fullName evidence="1">Tetratricopeptide repeat (TPR)-like superfamily protein</fullName>
    </submittedName>
</protein>
<gene>
    <name evidence="1" type="ORF">O6P43_022072</name>
</gene>
<dbReference type="PANTHER" id="PTHR26312:SF217">
    <property type="entry name" value="N-ACETYLGLUCOSAMINE TRANSFERASE, OGT PROTEIN, PUTATIVE-RELATED"/>
    <property type="match status" value="1"/>
</dbReference>
<dbReference type="InterPro" id="IPR003107">
    <property type="entry name" value="HAT"/>
</dbReference>
<organism evidence="1 2">
    <name type="scientific">Quillaja saponaria</name>
    <name type="common">Soap bark tree</name>
    <dbReference type="NCBI Taxonomy" id="32244"/>
    <lineage>
        <taxon>Eukaryota</taxon>
        <taxon>Viridiplantae</taxon>
        <taxon>Streptophyta</taxon>
        <taxon>Embryophyta</taxon>
        <taxon>Tracheophyta</taxon>
        <taxon>Spermatophyta</taxon>
        <taxon>Magnoliopsida</taxon>
        <taxon>eudicotyledons</taxon>
        <taxon>Gunneridae</taxon>
        <taxon>Pentapetalae</taxon>
        <taxon>rosids</taxon>
        <taxon>fabids</taxon>
        <taxon>Fabales</taxon>
        <taxon>Quillajaceae</taxon>
        <taxon>Quillaja</taxon>
    </lineage>
</organism>
<proteinExistence type="predicted"/>